<evidence type="ECO:0000256" key="1">
    <source>
        <dbReference type="SAM" id="MobiDB-lite"/>
    </source>
</evidence>
<keyword evidence="2" id="KW-1133">Transmembrane helix</keyword>
<organism evidence="3 4">
    <name type="scientific">Kroppenstedtia guangzhouensis</name>
    <dbReference type="NCBI Taxonomy" id="1274356"/>
    <lineage>
        <taxon>Bacteria</taxon>
        <taxon>Bacillati</taxon>
        <taxon>Bacillota</taxon>
        <taxon>Bacilli</taxon>
        <taxon>Bacillales</taxon>
        <taxon>Thermoactinomycetaceae</taxon>
        <taxon>Kroppenstedtia</taxon>
    </lineage>
</organism>
<evidence type="ECO:0000313" key="3">
    <source>
        <dbReference type="EMBL" id="GGA49421.1"/>
    </source>
</evidence>
<evidence type="ECO:0000256" key="2">
    <source>
        <dbReference type="SAM" id="Phobius"/>
    </source>
</evidence>
<dbReference type="InterPro" id="IPR024623">
    <property type="entry name" value="YtxH"/>
</dbReference>
<evidence type="ECO:0000313" key="4">
    <source>
        <dbReference type="Proteomes" id="UP000617979"/>
    </source>
</evidence>
<name>A0ABQ1GT56_9BACL</name>
<keyword evidence="2" id="KW-0472">Membrane</keyword>
<dbReference type="Pfam" id="PF12732">
    <property type="entry name" value="YtxH"/>
    <property type="match status" value="1"/>
</dbReference>
<proteinExistence type="predicted"/>
<dbReference type="Proteomes" id="UP000617979">
    <property type="component" value="Unassembled WGS sequence"/>
</dbReference>
<feature type="compositionally biased region" description="Basic and acidic residues" evidence="1">
    <location>
        <begin position="84"/>
        <end position="93"/>
    </location>
</feature>
<gene>
    <name evidence="3" type="ORF">GCM10007416_23130</name>
</gene>
<dbReference type="InterPro" id="IPR052928">
    <property type="entry name" value="Desiccation-related_membrane"/>
</dbReference>
<dbReference type="EMBL" id="BMEX01000008">
    <property type="protein sequence ID" value="GGA49421.1"/>
    <property type="molecule type" value="Genomic_DNA"/>
</dbReference>
<evidence type="ECO:0008006" key="5">
    <source>
        <dbReference type="Google" id="ProtNLM"/>
    </source>
</evidence>
<feature type="transmembrane region" description="Helical" evidence="2">
    <location>
        <begin position="12"/>
        <end position="30"/>
    </location>
</feature>
<comment type="caution">
    <text evidence="3">The sequence shown here is derived from an EMBL/GenBank/DDBJ whole genome shotgun (WGS) entry which is preliminary data.</text>
</comment>
<dbReference type="PANTHER" id="PTHR35792">
    <property type="entry name" value="GENERAL STRESS PROTEIN"/>
    <property type="match status" value="1"/>
</dbReference>
<keyword evidence="4" id="KW-1185">Reference proteome</keyword>
<feature type="region of interest" description="Disordered" evidence="1">
    <location>
        <begin position="84"/>
        <end position="120"/>
    </location>
</feature>
<accession>A0ABQ1GT56</accession>
<dbReference type="PANTHER" id="PTHR35792:SF1">
    <property type="entry name" value="SLL0268 PROTEIN"/>
    <property type="match status" value="1"/>
</dbReference>
<reference evidence="4" key="1">
    <citation type="journal article" date="2019" name="Int. J. Syst. Evol. Microbiol.">
        <title>The Global Catalogue of Microorganisms (GCM) 10K type strain sequencing project: providing services to taxonomists for standard genome sequencing and annotation.</title>
        <authorList>
            <consortium name="The Broad Institute Genomics Platform"/>
            <consortium name="The Broad Institute Genome Sequencing Center for Infectious Disease"/>
            <person name="Wu L."/>
            <person name="Ma J."/>
        </authorList>
    </citation>
    <scope>NUCLEOTIDE SEQUENCE [LARGE SCALE GENOMIC DNA]</scope>
    <source>
        <strain evidence="4">CGMCC 1.12404</strain>
    </source>
</reference>
<protein>
    <recommendedName>
        <fullName evidence="5">Gas vesicle protein</fullName>
    </recommendedName>
</protein>
<keyword evidence="2" id="KW-0812">Transmembrane</keyword>
<sequence length="120" mass="12822">MNEMGNNGNGKLFFGAVVGGLVGAAAALLLTPKTGRQMRKELLESLDGAGEILRDRSGEVGRFAGNLKEAATEKWIDIRDTATESLKKTKDEGSGDVEVDSGQRWVEIEAKSDPASTDLR</sequence>